<accession>A0ABU8SJS4</accession>
<protein>
    <submittedName>
        <fullName evidence="3">DUF3899 domain-containing protein</fullName>
    </submittedName>
</protein>
<evidence type="ECO:0000313" key="4">
    <source>
        <dbReference type="Proteomes" id="UP001370590"/>
    </source>
</evidence>
<gene>
    <name evidence="3" type="ORF">R4146_03075</name>
</gene>
<reference evidence="3 4" key="1">
    <citation type="submission" date="2023-10" db="EMBL/GenBank/DDBJ databases">
        <title>Nicoliella lavandulae sp. nov. isolated from Lavandula angustifolia flowers.</title>
        <authorList>
            <person name="Alcantara C."/>
            <person name="Zuniga M."/>
            <person name="Landete J.M."/>
            <person name="Monedero V."/>
        </authorList>
    </citation>
    <scope>NUCLEOTIDE SEQUENCE [LARGE SCALE GENOMIC DNA]</scope>
    <source>
        <strain evidence="3 4">Es01</strain>
    </source>
</reference>
<keyword evidence="1" id="KW-1133">Transmembrane helix</keyword>
<dbReference type="Proteomes" id="UP001370590">
    <property type="component" value="Unassembled WGS sequence"/>
</dbReference>
<name>A0ABU8SJS4_9LACO</name>
<dbReference type="RefSeq" id="WP_339959980.1">
    <property type="nucleotide sequence ID" value="NZ_JAWMWH010000001.1"/>
</dbReference>
<feature type="transmembrane region" description="Helical" evidence="1">
    <location>
        <begin position="98"/>
        <end position="117"/>
    </location>
</feature>
<sequence>MKRFKVAGITIILALLISIVTLLTGDREWVIAISNIYFIVGLFTLVVAAFILILSGHLFTGWRRMRRRGDDADLPDEKVPARKVGRLKNAPIKVSRPASYCLQVAIPLIVISVLITLI</sequence>
<comment type="caution">
    <text evidence="3">The sequence shown here is derived from an EMBL/GenBank/DDBJ whole genome shotgun (WGS) entry which is preliminary data.</text>
</comment>
<dbReference type="InterPro" id="IPR025007">
    <property type="entry name" value="DUF3899"/>
</dbReference>
<evidence type="ECO:0000256" key="1">
    <source>
        <dbReference type="SAM" id="Phobius"/>
    </source>
</evidence>
<feature type="domain" description="DUF3899" evidence="2">
    <location>
        <begin position="34"/>
        <end position="117"/>
    </location>
</feature>
<proteinExistence type="predicted"/>
<keyword evidence="1" id="KW-0472">Membrane</keyword>
<dbReference type="Pfam" id="PF13038">
    <property type="entry name" value="DUF3899"/>
    <property type="match status" value="1"/>
</dbReference>
<feature type="transmembrane region" description="Helical" evidence="1">
    <location>
        <begin position="35"/>
        <end position="59"/>
    </location>
</feature>
<evidence type="ECO:0000313" key="3">
    <source>
        <dbReference type="EMBL" id="MEJ6400160.1"/>
    </source>
</evidence>
<keyword evidence="1" id="KW-0812">Transmembrane</keyword>
<organism evidence="3 4">
    <name type="scientific">Nicoliella lavandulae</name>
    <dbReference type="NCBI Taxonomy" id="3082954"/>
    <lineage>
        <taxon>Bacteria</taxon>
        <taxon>Bacillati</taxon>
        <taxon>Bacillota</taxon>
        <taxon>Bacilli</taxon>
        <taxon>Lactobacillales</taxon>
        <taxon>Lactobacillaceae</taxon>
        <taxon>Nicoliella</taxon>
    </lineage>
</organism>
<keyword evidence="4" id="KW-1185">Reference proteome</keyword>
<dbReference type="EMBL" id="JAWMWH010000001">
    <property type="protein sequence ID" value="MEJ6400160.1"/>
    <property type="molecule type" value="Genomic_DNA"/>
</dbReference>
<evidence type="ECO:0000259" key="2">
    <source>
        <dbReference type="Pfam" id="PF13038"/>
    </source>
</evidence>